<reference evidence="1" key="2">
    <citation type="submission" date="2015-06" db="UniProtKB">
        <authorList>
            <consortium name="EnsemblMetazoa"/>
        </authorList>
    </citation>
    <scope>IDENTIFICATION</scope>
</reference>
<dbReference type="EMBL" id="CAEY01000480">
    <property type="status" value="NOT_ANNOTATED_CDS"/>
    <property type="molecule type" value="Genomic_DNA"/>
</dbReference>
<evidence type="ECO:0000313" key="1">
    <source>
        <dbReference type="EnsemblMetazoa" id="tetur01g14130.1"/>
    </source>
</evidence>
<dbReference type="EnsemblMetazoa" id="tetur01g14130.1">
    <property type="protein sequence ID" value="tetur01g14130.1"/>
    <property type="gene ID" value="tetur01g14130"/>
</dbReference>
<accession>T1JTH2</accession>
<protein>
    <submittedName>
        <fullName evidence="1">Uncharacterized protein</fullName>
    </submittedName>
</protein>
<organism evidence="1 2">
    <name type="scientific">Tetranychus urticae</name>
    <name type="common">Two-spotted spider mite</name>
    <dbReference type="NCBI Taxonomy" id="32264"/>
    <lineage>
        <taxon>Eukaryota</taxon>
        <taxon>Metazoa</taxon>
        <taxon>Ecdysozoa</taxon>
        <taxon>Arthropoda</taxon>
        <taxon>Chelicerata</taxon>
        <taxon>Arachnida</taxon>
        <taxon>Acari</taxon>
        <taxon>Acariformes</taxon>
        <taxon>Trombidiformes</taxon>
        <taxon>Prostigmata</taxon>
        <taxon>Eleutherengona</taxon>
        <taxon>Raphignathae</taxon>
        <taxon>Tetranychoidea</taxon>
        <taxon>Tetranychidae</taxon>
        <taxon>Tetranychus</taxon>
    </lineage>
</organism>
<proteinExistence type="predicted"/>
<dbReference type="AlphaFoldDB" id="T1JTH2"/>
<name>T1JTH2_TETUR</name>
<dbReference type="HOGENOM" id="CLU_3410987_0_0_1"/>
<reference evidence="2" key="1">
    <citation type="submission" date="2011-08" db="EMBL/GenBank/DDBJ databases">
        <authorList>
            <person name="Rombauts S."/>
        </authorList>
    </citation>
    <scope>NUCLEOTIDE SEQUENCE</scope>
    <source>
        <strain evidence="2">London</strain>
    </source>
</reference>
<sequence>MLPNGRLFYFFSWTFHLFISLDTKPKCAR</sequence>
<evidence type="ECO:0000313" key="2">
    <source>
        <dbReference type="Proteomes" id="UP000015104"/>
    </source>
</evidence>
<dbReference type="Proteomes" id="UP000015104">
    <property type="component" value="Unassembled WGS sequence"/>
</dbReference>
<keyword evidence="2" id="KW-1185">Reference proteome</keyword>